<dbReference type="Pfam" id="PF00339">
    <property type="entry name" value="Arrestin_N"/>
    <property type="match status" value="1"/>
</dbReference>
<dbReference type="InterPro" id="IPR011021">
    <property type="entry name" value="Arrestin-like_N"/>
</dbReference>
<dbReference type="CDD" id="cd22952">
    <property type="entry name" value="ART10-like"/>
    <property type="match status" value="1"/>
</dbReference>
<dbReference type="PANTHER" id="PTHR11188:SF166">
    <property type="entry name" value="ARRESTIN (OR S-ANTIGEN), N-TERMINAL DOMAIN PROTEIN (AFU_ORTHOLOGUE AFUA_7G02050)"/>
    <property type="match status" value="1"/>
</dbReference>
<dbReference type="InterPro" id="IPR050357">
    <property type="entry name" value="Arrestin_domain-protein"/>
</dbReference>
<dbReference type="Gene3D" id="2.60.40.640">
    <property type="match status" value="1"/>
</dbReference>
<dbReference type="InterPro" id="IPR014752">
    <property type="entry name" value="Arrestin-like_C"/>
</dbReference>
<accession>A0ABR4J620</accession>
<organism evidence="2 3">
    <name type="scientific">Aspergillus pseudoustus</name>
    <dbReference type="NCBI Taxonomy" id="1810923"/>
    <lineage>
        <taxon>Eukaryota</taxon>
        <taxon>Fungi</taxon>
        <taxon>Dikarya</taxon>
        <taxon>Ascomycota</taxon>
        <taxon>Pezizomycotina</taxon>
        <taxon>Eurotiomycetes</taxon>
        <taxon>Eurotiomycetidae</taxon>
        <taxon>Eurotiales</taxon>
        <taxon>Aspergillaceae</taxon>
        <taxon>Aspergillus</taxon>
        <taxon>Aspergillus subgen. Nidulantes</taxon>
    </lineage>
</organism>
<dbReference type="EMBL" id="JBFXLU010000203">
    <property type="protein sequence ID" value="KAL2835492.1"/>
    <property type="molecule type" value="Genomic_DNA"/>
</dbReference>
<dbReference type="PANTHER" id="PTHR11188">
    <property type="entry name" value="ARRESTIN DOMAIN CONTAINING PROTEIN"/>
    <property type="match status" value="1"/>
</dbReference>
<gene>
    <name evidence="2" type="ORF">BJY01DRAFT_252616</name>
</gene>
<protein>
    <recommendedName>
        <fullName evidence="1">Arrestin-like N-terminal domain-containing protein</fullName>
    </recommendedName>
</protein>
<reference evidence="2 3" key="1">
    <citation type="submission" date="2024-07" db="EMBL/GenBank/DDBJ databases">
        <title>Section-level genome sequencing and comparative genomics of Aspergillus sections Usti and Cavernicolus.</title>
        <authorList>
            <consortium name="Lawrence Berkeley National Laboratory"/>
            <person name="Nybo J.L."/>
            <person name="Vesth T.C."/>
            <person name="Theobald S."/>
            <person name="Frisvad J.C."/>
            <person name="Larsen T.O."/>
            <person name="Kjaerboelling I."/>
            <person name="Rothschild-Mancinelli K."/>
            <person name="Lyhne E.K."/>
            <person name="Kogle M.E."/>
            <person name="Barry K."/>
            <person name="Clum A."/>
            <person name="Na H."/>
            <person name="Ledsgaard L."/>
            <person name="Lin J."/>
            <person name="Lipzen A."/>
            <person name="Kuo A."/>
            <person name="Riley R."/>
            <person name="Mondo S."/>
            <person name="Labutti K."/>
            <person name="Haridas S."/>
            <person name="Pangalinan J."/>
            <person name="Salamov A.A."/>
            <person name="Simmons B.A."/>
            <person name="Magnuson J.K."/>
            <person name="Chen J."/>
            <person name="Drula E."/>
            <person name="Henrissat B."/>
            <person name="Wiebenga A."/>
            <person name="Lubbers R.J."/>
            <person name="Gomes A.C."/>
            <person name="Makela M.R."/>
            <person name="Stajich J."/>
            <person name="Grigoriev I.V."/>
            <person name="Mortensen U.H."/>
            <person name="De Vries R.P."/>
            <person name="Baker S.E."/>
            <person name="Andersen M.R."/>
        </authorList>
    </citation>
    <scope>NUCLEOTIDE SEQUENCE [LARGE SCALE GENOMIC DNA]</scope>
    <source>
        <strain evidence="2 3">CBS 123904</strain>
    </source>
</reference>
<evidence type="ECO:0000313" key="3">
    <source>
        <dbReference type="Proteomes" id="UP001610446"/>
    </source>
</evidence>
<comment type="caution">
    <text evidence="2">The sequence shown here is derived from an EMBL/GenBank/DDBJ whole genome shotgun (WGS) entry which is preliminary data.</text>
</comment>
<proteinExistence type="predicted"/>
<dbReference type="Proteomes" id="UP001610446">
    <property type="component" value="Unassembled WGS sequence"/>
</dbReference>
<evidence type="ECO:0000259" key="1">
    <source>
        <dbReference type="Pfam" id="PF00339"/>
    </source>
</evidence>
<sequence length="403" mass="44352">MGIFLDIQGIECGKVFTPKEAVRGVVRLELDRPTAIFDVTLLLEGLVQTSLIEKGPAFILGNDVPKVADERHQLFKDSRVLFPRPNTPFIARGYTLPKGQYVFPFEVNFPLWADCPTSQHATRHQETALPPSFDAHAATNGAHAKVAYTLQAEVTRRSRLRKVISTQQNLNFVAFDPAAALLSSLGTGCCTGQKVLYTSSHNSPGCSLTQLPIMLLEAKLPSPPVLFLREKLPLQLCVRTLPTRIHHILPIKVQNLAISLRSMTSITADVHHTSWSSCRKLLDLHGLDEIINCDRERDVLSEIKPGVIRGVTIPQISPSFTTCTVEHKHSLEVDAAFSLSELPKLLLVKLVINVEMLSGNDLEGELYTEDGGADGNNIPLRRGCLAHLSVPNSVGREGYPPPY</sequence>
<evidence type="ECO:0000313" key="2">
    <source>
        <dbReference type="EMBL" id="KAL2835492.1"/>
    </source>
</evidence>
<keyword evidence="3" id="KW-1185">Reference proteome</keyword>
<feature type="domain" description="Arrestin-like N-terminal" evidence="1">
    <location>
        <begin position="14"/>
        <end position="163"/>
    </location>
</feature>
<name>A0ABR4J620_9EURO</name>